<keyword evidence="4" id="KW-1185">Reference proteome</keyword>
<reference evidence="3 4" key="1">
    <citation type="submission" date="2018-12" db="EMBL/GenBank/DDBJ databases">
        <authorList>
            <person name="Yang Y."/>
        </authorList>
    </citation>
    <scope>NUCLEOTIDE SEQUENCE [LARGE SCALE GENOMIC DNA]</scope>
    <source>
        <strain evidence="3 4">GSF71</strain>
    </source>
</reference>
<dbReference type="PROSITE" id="PS50106">
    <property type="entry name" value="PDZ"/>
    <property type="match status" value="1"/>
</dbReference>
<dbReference type="Pfam" id="PF04187">
    <property type="entry name" value="Cofac_haem_bdg"/>
    <property type="match status" value="1"/>
</dbReference>
<dbReference type="EMBL" id="RZIJ01000001">
    <property type="protein sequence ID" value="RUQ75926.1"/>
    <property type="molecule type" value="Genomic_DNA"/>
</dbReference>
<evidence type="ECO:0000256" key="1">
    <source>
        <dbReference type="SAM" id="MobiDB-lite"/>
    </source>
</evidence>
<accession>A0A3S0XR87</accession>
<feature type="domain" description="PDZ" evidence="2">
    <location>
        <begin position="328"/>
        <end position="396"/>
    </location>
</feature>
<dbReference type="Gene3D" id="3.40.50.11550">
    <property type="match status" value="1"/>
</dbReference>
<feature type="region of interest" description="Disordered" evidence="1">
    <location>
        <begin position="1"/>
        <end position="24"/>
    </location>
</feature>
<evidence type="ECO:0000313" key="4">
    <source>
        <dbReference type="Proteomes" id="UP000280346"/>
    </source>
</evidence>
<dbReference type="InterPro" id="IPR007314">
    <property type="entry name" value="Cofac_haem-bd_dom"/>
</dbReference>
<comment type="caution">
    <text evidence="3">The sequence shown here is derived from an EMBL/GenBank/DDBJ whole genome shotgun (WGS) entry which is preliminary data.</text>
</comment>
<dbReference type="SMART" id="SM00228">
    <property type="entry name" value="PDZ"/>
    <property type="match status" value="1"/>
</dbReference>
<dbReference type="OrthoDB" id="9795827at2"/>
<proteinExistence type="predicted"/>
<dbReference type="Proteomes" id="UP000280346">
    <property type="component" value="Unassembled WGS sequence"/>
</dbReference>
<dbReference type="InterPro" id="IPR001478">
    <property type="entry name" value="PDZ"/>
</dbReference>
<dbReference type="Gene3D" id="2.30.42.10">
    <property type="match status" value="1"/>
</dbReference>
<name>A0A3S0XR87_9PROT</name>
<dbReference type="AlphaFoldDB" id="A0A3S0XR87"/>
<dbReference type="CDD" id="cd14727">
    <property type="entry name" value="ChanN-like"/>
    <property type="match status" value="1"/>
</dbReference>
<evidence type="ECO:0000259" key="2">
    <source>
        <dbReference type="PROSITE" id="PS50106"/>
    </source>
</evidence>
<dbReference type="InterPro" id="IPR036034">
    <property type="entry name" value="PDZ_sf"/>
</dbReference>
<gene>
    <name evidence="3" type="ORF">EJ913_02095</name>
</gene>
<sequence length="408" mass="44141">MPGRESDGVVDAAPATPNLGLTPSRRSCPVRRFPLLALLLLTALPLRAEDAAPACVAPGAWADSTGKRLEPAPLLRRTAEQPVVLLGEQHDKAEHHRWQLQTLAKLHALNPDLAVGLEMLPRRLQPALDRWVAGELSEATFLAESEWRSVWGFDPNFYLPILHFARMHRLPVVALNVERGLISRVAREGWASIPEAEREGVGIPAPPLAAYRERLLETLAAHNRPDSAPETAQRFIEAQTVWDRAMAERIAETHRTTGRAVVAILGEGHADHRNGVPHQLDDLGLPGSVVLLPWDADRPCAELDGRVADSVFGLGPSQEPAEAARPRLGVQLEPTADGVRIGSVLENSVAAAAGLNVGDRVVTAAGNPIRRPADLTAIVQRQAPGTWLPITVRRGEGTQEVVAKFPAE</sequence>
<organism evidence="3 4">
    <name type="scientific">Azospirillum doebereinerae</name>
    <dbReference type="NCBI Taxonomy" id="92933"/>
    <lineage>
        <taxon>Bacteria</taxon>
        <taxon>Pseudomonadati</taxon>
        <taxon>Pseudomonadota</taxon>
        <taxon>Alphaproteobacteria</taxon>
        <taxon>Rhodospirillales</taxon>
        <taxon>Azospirillaceae</taxon>
        <taxon>Azospirillum</taxon>
    </lineage>
</organism>
<evidence type="ECO:0000313" key="3">
    <source>
        <dbReference type="EMBL" id="RUQ75926.1"/>
    </source>
</evidence>
<dbReference type="SUPFAM" id="SSF159501">
    <property type="entry name" value="EreA/ChaN-like"/>
    <property type="match status" value="1"/>
</dbReference>
<dbReference type="SUPFAM" id="SSF50156">
    <property type="entry name" value="PDZ domain-like"/>
    <property type="match status" value="1"/>
</dbReference>
<dbReference type="Pfam" id="PF13180">
    <property type="entry name" value="PDZ_2"/>
    <property type="match status" value="1"/>
</dbReference>
<protein>
    <submittedName>
        <fullName evidence="3">PDZ domain-containing protein</fullName>
    </submittedName>
</protein>